<dbReference type="EMBL" id="BAABME010006913">
    <property type="protein sequence ID" value="GAA0169624.1"/>
    <property type="molecule type" value="Genomic_DNA"/>
</dbReference>
<protein>
    <submittedName>
        <fullName evidence="2">Uncharacterized protein</fullName>
    </submittedName>
</protein>
<reference evidence="2 3" key="1">
    <citation type="submission" date="2024-01" db="EMBL/GenBank/DDBJ databases">
        <title>The complete chloroplast genome sequence of Lithospermum erythrorhizon: insights into the phylogenetic relationship among Boraginaceae species and the maternal lineages of purple gromwells.</title>
        <authorList>
            <person name="Okada T."/>
            <person name="Watanabe K."/>
        </authorList>
    </citation>
    <scope>NUCLEOTIDE SEQUENCE [LARGE SCALE GENOMIC DNA]</scope>
</reference>
<accession>A0AAV3QZU2</accession>
<name>A0AAV3QZU2_LITER</name>
<keyword evidence="1" id="KW-0472">Membrane</keyword>
<evidence type="ECO:0000313" key="2">
    <source>
        <dbReference type="EMBL" id="GAA0169624.1"/>
    </source>
</evidence>
<keyword evidence="3" id="KW-1185">Reference proteome</keyword>
<comment type="caution">
    <text evidence="2">The sequence shown here is derived from an EMBL/GenBank/DDBJ whole genome shotgun (WGS) entry which is preliminary data.</text>
</comment>
<feature type="transmembrane region" description="Helical" evidence="1">
    <location>
        <begin position="91"/>
        <end position="108"/>
    </location>
</feature>
<gene>
    <name evidence="2" type="ORF">LIER_24068</name>
</gene>
<keyword evidence="1" id="KW-0812">Transmembrane</keyword>
<organism evidence="2 3">
    <name type="scientific">Lithospermum erythrorhizon</name>
    <name type="common">Purple gromwell</name>
    <name type="synonym">Lithospermum officinale var. erythrorhizon</name>
    <dbReference type="NCBI Taxonomy" id="34254"/>
    <lineage>
        <taxon>Eukaryota</taxon>
        <taxon>Viridiplantae</taxon>
        <taxon>Streptophyta</taxon>
        <taxon>Embryophyta</taxon>
        <taxon>Tracheophyta</taxon>
        <taxon>Spermatophyta</taxon>
        <taxon>Magnoliopsida</taxon>
        <taxon>eudicotyledons</taxon>
        <taxon>Gunneridae</taxon>
        <taxon>Pentapetalae</taxon>
        <taxon>asterids</taxon>
        <taxon>lamiids</taxon>
        <taxon>Boraginales</taxon>
        <taxon>Boraginaceae</taxon>
        <taxon>Boraginoideae</taxon>
        <taxon>Lithospermeae</taxon>
        <taxon>Lithospermum</taxon>
    </lineage>
</organism>
<keyword evidence="1" id="KW-1133">Transmembrane helix</keyword>
<evidence type="ECO:0000256" key="1">
    <source>
        <dbReference type="SAM" id="Phobius"/>
    </source>
</evidence>
<evidence type="ECO:0000313" key="3">
    <source>
        <dbReference type="Proteomes" id="UP001454036"/>
    </source>
</evidence>
<sequence>MDGQIRVIFCKYCGQRAVMGGWSGMMLESHLKLGKKRSSMERISCLERMLFDVEENVRQLKHEKGGLLDENLVLKKELDKQQMYTKCLKKCVNALLFLLCLAAIFTINCGSNDDVEAI</sequence>
<proteinExistence type="predicted"/>
<dbReference type="Proteomes" id="UP001454036">
    <property type="component" value="Unassembled WGS sequence"/>
</dbReference>
<dbReference type="AlphaFoldDB" id="A0AAV3QZU2"/>